<dbReference type="GO" id="GO:0006879">
    <property type="term" value="P:intracellular iron ion homeostasis"/>
    <property type="evidence" value="ECO:0007669"/>
    <property type="project" value="TreeGrafter"/>
</dbReference>
<feature type="transmembrane region" description="Helical" evidence="13">
    <location>
        <begin position="56"/>
        <end position="79"/>
    </location>
</feature>
<keyword evidence="5" id="KW-1003">Cell membrane</keyword>
<dbReference type="Pfam" id="PF01794">
    <property type="entry name" value="Ferric_reduct"/>
    <property type="match status" value="1"/>
</dbReference>
<dbReference type="PANTHER" id="PTHR32361:SF3">
    <property type="entry name" value="REDUCTASE, PUTATIVE (AFU_ORTHOLOGUE AFUA_6G13750)-RELATED"/>
    <property type="match status" value="1"/>
</dbReference>
<keyword evidence="4" id="KW-0813">Transport</keyword>
<evidence type="ECO:0000256" key="7">
    <source>
        <dbReference type="ARBA" id="ARBA00022982"/>
    </source>
</evidence>
<keyword evidence="6 13" id="KW-0812">Transmembrane</keyword>
<protein>
    <recommendedName>
        <fullName evidence="3">ferric-chelate reductase (NADPH)</fullName>
        <ecNumber evidence="3">1.16.1.9</ecNumber>
    </recommendedName>
</protein>
<dbReference type="EMBL" id="KZ107840">
    <property type="protein sequence ID" value="OSS52157.1"/>
    <property type="molecule type" value="Genomic_DNA"/>
</dbReference>
<dbReference type="SUPFAM" id="SSF52343">
    <property type="entry name" value="Ferredoxin reductase-like, C-terminal NADP-linked domain"/>
    <property type="match status" value="1"/>
</dbReference>
<comment type="catalytic activity">
    <reaction evidence="12">
        <text>2 a Fe(II)-siderophore + NADP(+) + H(+) = 2 a Fe(III)-siderophore + NADPH</text>
        <dbReference type="Rhea" id="RHEA:28795"/>
        <dbReference type="Rhea" id="RHEA-COMP:11342"/>
        <dbReference type="Rhea" id="RHEA-COMP:11344"/>
        <dbReference type="ChEBI" id="CHEBI:15378"/>
        <dbReference type="ChEBI" id="CHEBI:29033"/>
        <dbReference type="ChEBI" id="CHEBI:29034"/>
        <dbReference type="ChEBI" id="CHEBI:57783"/>
        <dbReference type="ChEBI" id="CHEBI:58349"/>
        <dbReference type="EC" id="1.16.1.9"/>
    </reaction>
</comment>
<dbReference type="Pfam" id="PF08030">
    <property type="entry name" value="NAD_binding_6"/>
    <property type="match status" value="1"/>
</dbReference>
<dbReference type="EC" id="1.16.1.9" evidence="3"/>
<evidence type="ECO:0000256" key="6">
    <source>
        <dbReference type="ARBA" id="ARBA00022692"/>
    </source>
</evidence>
<evidence type="ECO:0000256" key="10">
    <source>
        <dbReference type="ARBA" id="ARBA00023065"/>
    </source>
</evidence>
<organism evidence="15 16">
    <name type="scientific">Epicoccum nigrum</name>
    <name type="common">Soil fungus</name>
    <name type="synonym">Epicoccum purpurascens</name>
    <dbReference type="NCBI Taxonomy" id="105696"/>
    <lineage>
        <taxon>Eukaryota</taxon>
        <taxon>Fungi</taxon>
        <taxon>Dikarya</taxon>
        <taxon>Ascomycota</taxon>
        <taxon>Pezizomycotina</taxon>
        <taxon>Dothideomycetes</taxon>
        <taxon>Pleosporomycetidae</taxon>
        <taxon>Pleosporales</taxon>
        <taxon>Pleosporineae</taxon>
        <taxon>Didymellaceae</taxon>
        <taxon>Epicoccum</taxon>
    </lineage>
</organism>
<feature type="transmembrane region" description="Helical" evidence="13">
    <location>
        <begin position="208"/>
        <end position="227"/>
    </location>
</feature>
<dbReference type="InterPro" id="IPR017938">
    <property type="entry name" value="Riboflavin_synthase-like_b-brl"/>
</dbReference>
<dbReference type="SFLD" id="SFLDG01168">
    <property type="entry name" value="Ferric_reductase_subgroup_(FRE"/>
    <property type="match status" value="1"/>
</dbReference>
<evidence type="ECO:0000313" key="15">
    <source>
        <dbReference type="EMBL" id="OSS52157.1"/>
    </source>
</evidence>
<comment type="subcellular location">
    <subcellularLocation>
        <location evidence="1">Cell membrane</location>
        <topology evidence="1">Multi-pass membrane protein</topology>
    </subcellularLocation>
</comment>
<keyword evidence="10" id="KW-0406">Ion transport</keyword>
<dbReference type="InterPro" id="IPR013130">
    <property type="entry name" value="Fe3_Rdtase_TM_dom"/>
</dbReference>
<keyword evidence="8 13" id="KW-1133">Transmembrane helix</keyword>
<dbReference type="GO" id="GO:0006826">
    <property type="term" value="P:iron ion transport"/>
    <property type="evidence" value="ECO:0007669"/>
    <property type="project" value="TreeGrafter"/>
</dbReference>
<keyword evidence="11 13" id="KW-0472">Membrane</keyword>
<evidence type="ECO:0000259" key="14">
    <source>
        <dbReference type="PROSITE" id="PS51384"/>
    </source>
</evidence>
<sequence>MIFNSSTNALDARHIQSGQGTAVHYWGYATRYLPCTNDAGSCEYLDSVYGSHEKSMIYTFIMWAVIGMVLLVTVFSRLLRPSKRSDSSQQSFWYRSVRSASATIRRYLTPECSRVFKYTTRLQVVILAILCAYLIAFSLIGITYKSWKTPIKGTDMFNLRSGIGGFADRLGAFAFALTPLTIALCARDSVLSMVTGIPYQSFNFLHRWTGRIILVQSFIHCIIWTIVEGRLYQPQPKVYMEWIKQEYMIWGIVAQAFITFLFVFSLRPVIRWTGYEFFRKSHFIVAILYIGACWGHWSQLSCWMIASFVLMAFDLIARNLRTFFLHLGYKNGSGLGFHSVPAKMEVLKDSTGTIIRMTFTHEQPWQVGQHFYLTFPALNMWQSHPFTPASLPNPTSSLQTHTYIIRACNGETKRLAELAEAALNRYPRGDDTTPVIIQGPYGGSILNNDVSNMLAVTGGTGVTYALPVVKAALAANSPVRNVELVWTVRHRENLAWIAPELAYLKSQLDQTRIHSDLDKDTLDKPRAVTEDAKKRFRIRIFVTRGPPRPLRPDGKELDFGSDEKLSPVSSIESGFGSELEELARRVPGFSITYLNNGRPDVGALVDAFVEGTVDRGRSQVVGSGPPRLGTRIRAAVAARNLPAKVWRGDERGDVQCVWDDRMG</sequence>
<evidence type="ECO:0000256" key="5">
    <source>
        <dbReference type="ARBA" id="ARBA00022475"/>
    </source>
</evidence>
<dbReference type="AlphaFoldDB" id="A0A1Y2M9J5"/>
<feature type="transmembrane region" description="Helical" evidence="13">
    <location>
        <begin position="166"/>
        <end position="187"/>
    </location>
</feature>
<evidence type="ECO:0000256" key="8">
    <source>
        <dbReference type="ARBA" id="ARBA00022989"/>
    </source>
</evidence>
<evidence type="ECO:0000256" key="12">
    <source>
        <dbReference type="ARBA" id="ARBA00048483"/>
    </source>
</evidence>
<dbReference type="STRING" id="105696.A0A1Y2M9J5"/>
<dbReference type="PANTHER" id="PTHR32361">
    <property type="entry name" value="FERRIC/CUPRIC REDUCTASE TRANSMEMBRANE COMPONENT"/>
    <property type="match status" value="1"/>
</dbReference>
<evidence type="ECO:0000256" key="13">
    <source>
        <dbReference type="SAM" id="Phobius"/>
    </source>
</evidence>
<reference evidence="15 16" key="1">
    <citation type="journal article" date="2017" name="Genome Announc.">
        <title>Genome sequence of the saprophytic ascomycete Epicoccum nigrum ICMP 19927 strain isolated from New Zealand.</title>
        <authorList>
            <person name="Fokin M."/>
            <person name="Fleetwood D."/>
            <person name="Weir B.S."/>
            <person name="Villas-Boas S.G."/>
        </authorList>
    </citation>
    <scope>NUCLEOTIDE SEQUENCE [LARGE SCALE GENOMIC DNA]</scope>
    <source>
        <strain evidence="15 16">ICMP 19927</strain>
    </source>
</reference>
<dbReference type="InParanoid" id="A0A1Y2M9J5"/>
<dbReference type="Proteomes" id="UP000193240">
    <property type="component" value="Unassembled WGS sequence"/>
</dbReference>
<keyword evidence="9" id="KW-0560">Oxidoreductase</keyword>
<dbReference type="GO" id="GO:0052851">
    <property type="term" value="F:ferric-chelate reductase (NADPH) activity"/>
    <property type="evidence" value="ECO:0007669"/>
    <property type="project" value="UniProtKB-EC"/>
</dbReference>
<dbReference type="GO" id="GO:0015677">
    <property type="term" value="P:copper ion import"/>
    <property type="evidence" value="ECO:0007669"/>
    <property type="project" value="TreeGrafter"/>
</dbReference>
<feature type="transmembrane region" description="Helical" evidence="13">
    <location>
        <begin position="277"/>
        <end position="297"/>
    </location>
</feature>
<dbReference type="PROSITE" id="PS51384">
    <property type="entry name" value="FAD_FR"/>
    <property type="match status" value="1"/>
</dbReference>
<evidence type="ECO:0000256" key="11">
    <source>
        <dbReference type="ARBA" id="ARBA00023136"/>
    </source>
</evidence>
<dbReference type="InterPro" id="IPR013112">
    <property type="entry name" value="FAD-bd_8"/>
</dbReference>
<dbReference type="InterPro" id="IPR013121">
    <property type="entry name" value="Fe_red_NAD-bd_6"/>
</dbReference>
<keyword evidence="7" id="KW-0249">Electron transport</keyword>
<dbReference type="InterPro" id="IPR039261">
    <property type="entry name" value="FNR_nucleotide-bd"/>
</dbReference>
<gene>
    <name evidence="15" type="ORF">B5807_03824</name>
</gene>
<evidence type="ECO:0000256" key="1">
    <source>
        <dbReference type="ARBA" id="ARBA00004651"/>
    </source>
</evidence>
<evidence type="ECO:0000256" key="2">
    <source>
        <dbReference type="ARBA" id="ARBA00006278"/>
    </source>
</evidence>
<dbReference type="Gene3D" id="3.40.50.80">
    <property type="entry name" value="Nucleotide-binding domain of ferredoxin-NADP reductase (FNR) module"/>
    <property type="match status" value="1"/>
</dbReference>
<dbReference type="SUPFAM" id="SSF63380">
    <property type="entry name" value="Riboflavin synthase domain-like"/>
    <property type="match status" value="1"/>
</dbReference>
<evidence type="ECO:0000256" key="3">
    <source>
        <dbReference type="ARBA" id="ARBA00012668"/>
    </source>
</evidence>
<feature type="transmembrane region" description="Helical" evidence="13">
    <location>
        <begin position="124"/>
        <end position="146"/>
    </location>
</feature>
<name>A0A1Y2M9J5_EPING</name>
<dbReference type="Pfam" id="PF08022">
    <property type="entry name" value="FAD_binding_8"/>
    <property type="match status" value="1"/>
</dbReference>
<dbReference type="SFLD" id="SFLDS00052">
    <property type="entry name" value="Ferric_Reductase_Domain"/>
    <property type="match status" value="1"/>
</dbReference>
<keyword evidence="16" id="KW-1185">Reference proteome</keyword>
<comment type="similarity">
    <text evidence="2">Belongs to the ferric reductase (FRE) family.</text>
</comment>
<feature type="domain" description="FAD-binding FR-type" evidence="14">
    <location>
        <begin position="337"/>
        <end position="447"/>
    </location>
</feature>
<evidence type="ECO:0000256" key="4">
    <source>
        <dbReference type="ARBA" id="ARBA00022448"/>
    </source>
</evidence>
<dbReference type="InterPro" id="IPR051410">
    <property type="entry name" value="Ferric/Cupric_Reductase"/>
</dbReference>
<dbReference type="OMA" id="VIRWTGY"/>
<evidence type="ECO:0000313" key="16">
    <source>
        <dbReference type="Proteomes" id="UP000193240"/>
    </source>
</evidence>
<evidence type="ECO:0000256" key="9">
    <source>
        <dbReference type="ARBA" id="ARBA00023002"/>
    </source>
</evidence>
<accession>A0A1Y2M9J5</accession>
<feature type="transmembrane region" description="Helical" evidence="13">
    <location>
        <begin position="247"/>
        <end position="265"/>
    </location>
</feature>
<dbReference type="CDD" id="cd06186">
    <property type="entry name" value="NOX_Duox_like_FAD_NADP"/>
    <property type="match status" value="1"/>
</dbReference>
<proteinExistence type="inferred from homology"/>
<dbReference type="GO" id="GO:0005886">
    <property type="term" value="C:plasma membrane"/>
    <property type="evidence" value="ECO:0007669"/>
    <property type="project" value="UniProtKB-SubCell"/>
</dbReference>
<dbReference type="InterPro" id="IPR017927">
    <property type="entry name" value="FAD-bd_FR_type"/>
</dbReference>